<dbReference type="InterPro" id="IPR007750">
    <property type="entry name" value="DUF674"/>
</dbReference>
<name>A0A1D1ZEG8_9ARAE</name>
<dbReference type="Pfam" id="PF05056">
    <property type="entry name" value="DUF674"/>
    <property type="match status" value="1"/>
</dbReference>
<sequence length="191" mass="20656">MVGSLGNLYHSVEHMDGTYMRAGFDKDALLKPTLPCNTSCQSTFLMESSQSSSAKKYYGCSPGSCRNRGGFGGSSSYVYVTDGTGVLCPACGRPMTAELTYVPPKQEEVTGGDGGGYVKEVATYMVMDDLSVEPMSTISCITLLNKFHVKDVGSLEERTVELNMDEGLRLLKASFHSNTVLTDVFLRRTAP</sequence>
<proteinExistence type="predicted"/>
<evidence type="ECO:0000313" key="1">
    <source>
        <dbReference type="EMBL" id="JAT65191.1"/>
    </source>
</evidence>
<organism evidence="1">
    <name type="scientific">Anthurium amnicola</name>
    <dbReference type="NCBI Taxonomy" id="1678845"/>
    <lineage>
        <taxon>Eukaryota</taxon>
        <taxon>Viridiplantae</taxon>
        <taxon>Streptophyta</taxon>
        <taxon>Embryophyta</taxon>
        <taxon>Tracheophyta</taxon>
        <taxon>Spermatophyta</taxon>
        <taxon>Magnoliopsida</taxon>
        <taxon>Liliopsida</taxon>
        <taxon>Araceae</taxon>
        <taxon>Pothoideae</taxon>
        <taxon>Potheae</taxon>
        <taxon>Anthurium</taxon>
    </lineage>
</organism>
<dbReference type="PANTHER" id="PTHR33103">
    <property type="entry name" value="OS01G0153900 PROTEIN"/>
    <property type="match status" value="1"/>
</dbReference>
<protein>
    <submittedName>
        <fullName evidence="1">GTPase obg</fullName>
    </submittedName>
</protein>
<gene>
    <name evidence="1" type="primary">obg_31</name>
    <name evidence="1" type="ORF">g.55783</name>
</gene>
<dbReference type="PANTHER" id="PTHR33103:SF19">
    <property type="entry name" value="OS09G0544700 PROTEIN"/>
    <property type="match status" value="1"/>
</dbReference>
<accession>A0A1D1ZEG8</accession>
<dbReference type="AlphaFoldDB" id="A0A1D1ZEG8"/>
<dbReference type="EMBL" id="GDJX01002745">
    <property type="protein sequence ID" value="JAT65191.1"/>
    <property type="molecule type" value="Transcribed_RNA"/>
</dbReference>
<reference evidence="1" key="1">
    <citation type="submission" date="2015-07" db="EMBL/GenBank/DDBJ databases">
        <title>Transcriptome Assembly of Anthurium amnicola.</title>
        <authorList>
            <person name="Suzuki J."/>
        </authorList>
    </citation>
    <scope>NUCLEOTIDE SEQUENCE</scope>
</reference>